<dbReference type="NCBIfam" id="TIGR02868">
    <property type="entry name" value="CydC"/>
    <property type="match status" value="1"/>
</dbReference>
<feature type="transmembrane region" description="Helical" evidence="8">
    <location>
        <begin position="162"/>
        <end position="179"/>
    </location>
</feature>
<evidence type="ECO:0000256" key="5">
    <source>
        <dbReference type="ARBA" id="ARBA00022989"/>
    </source>
</evidence>
<keyword evidence="12" id="KW-1185">Reference proteome</keyword>
<dbReference type="InterPro" id="IPR011527">
    <property type="entry name" value="ABC1_TM_dom"/>
</dbReference>
<dbReference type="SMART" id="SM00382">
    <property type="entry name" value="AAA"/>
    <property type="match status" value="1"/>
</dbReference>
<evidence type="ECO:0000256" key="2">
    <source>
        <dbReference type="ARBA" id="ARBA00022692"/>
    </source>
</evidence>
<dbReference type="SUPFAM" id="SSF52540">
    <property type="entry name" value="P-loop containing nucleoside triphosphate hydrolases"/>
    <property type="match status" value="1"/>
</dbReference>
<gene>
    <name evidence="11" type="ordered locus">Xcel_2270</name>
</gene>
<proteinExistence type="predicted"/>
<dbReference type="GO" id="GO:0034040">
    <property type="term" value="F:ATPase-coupled lipid transmembrane transporter activity"/>
    <property type="evidence" value="ECO:0007669"/>
    <property type="project" value="TreeGrafter"/>
</dbReference>
<sequence length="637" mass="64047">MSRDPLRAVLPLLEVRPWRVVRAVVLGALALGCSVGLAAVSAWLIARASQMPPVLTLSVAVVTVRACGVGRGVLRYLERLASHDVALGGMAALRANLYDALTRGPVTGVVGLRRGDLLARVGADVDDVGDVVVRSLVPAGVAVVVGLASVALVAAFLPTAALTLLGCLLLTGVLAPWLAARASAVTEARGAQARAEVTARTLAILEEGQQLRVAGRLDAELAALAAADERLTAAGDDGARTAGVSAAIGAAAQTLAVIAALWLGMGALQAGTLAEVELAVVVLTPLAVFEVTSVLPGAAVQLRRSREAAARLAALLPRTPTLSAPRGQRSRRAPDTPRSEARVSGLRGAQGRREADTSGGGELLVLEGVSAGWPGAAAPAVDGVGLTLRAGSVVALAGPSGVGKTTLLMTAARLLPACAGTVHGDSTTLFLAEDGHVFDTTVLENLRVARGDVTPDDARAALDAVGLTTWLDGLPDGLDTALGGGATTMSGGERRRLLVARGLLSPARVLLVDEPAEHLDAAAADAVVAALAAHARATGRAVVVATHRLSAATGADEVLLLTPPDDGHVIPAPGGVAVPGDAASTGRVDGGRASRAPAVVGARGTHADLLRDVPQYAWATGREDARAAGRENADAGG</sequence>
<evidence type="ECO:0000313" key="12">
    <source>
        <dbReference type="Proteomes" id="UP000002255"/>
    </source>
</evidence>
<evidence type="ECO:0000256" key="8">
    <source>
        <dbReference type="SAM" id="Phobius"/>
    </source>
</evidence>
<dbReference type="InterPro" id="IPR036640">
    <property type="entry name" value="ABC1_TM_sf"/>
</dbReference>
<dbReference type="GO" id="GO:0016887">
    <property type="term" value="F:ATP hydrolysis activity"/>
    <property type="evidence" value="ECO:0007669"/>
    <property type="project" value="InterPro"/>
</dbReference>
<dbReference type="STRING" id="446471.Xcel_2270"/>
<evidence type="ECO:0000256" key="6">
    <source>
        <dbReference type="ARBA" id="ARBA00023136"/>
    </source>
</evidence>
<feature type="compositionally biased region" description="Basic and acidic residues" evidence="7">
    <location>
        <begin position="332"/>
        <end position="341"/>
    </location>
</feature>
<feature type="domain" description="ABC transporter" evidence="9">
    <location>
        <begin position="364"/>
        <end position="588"/>
    </location>
</feature>
<dbReference type="GO" id="GO:0005524">
    <property type="term" value="F:ATP binding"/>
    <property type="evidence" value="ECO:0007669"/>
    <property type="project" value="UniProtKB-KW"/>
</dbReference>
<dbReference type="Gene3D" id="3.40.50.300">
    <property type="entry name" value="P-loop containing nucleotide triphosphate hydrolases"/>
    <property type="match status" value="1"/>
</dbReference>
<dbReference type="Proteomes" id="UP000002255">
    <property type="component" value="Chromosome"/>
</dbReference>
<dbReference type="InterPro" id="IPR014223">
    <property type="entry name" value="ABC_CydC/D"/>
</dbReference>
<dbReference type="Gene3D" id="1.20.1560.10">
    <property type="entry name" value="ABC transporter type 1, transmembrane domain"/>
    <property type="match status" value="1"/>
</dbReference>
<feature type="region of interest" description="Disordered" evidence="7">
    <location>
        <begin position="320"/>
        <end position="357"/>
    </location>
</feature>
<keyword evidence="6 8" id="KW-0472">Membrane</keyword>
<dbReference type="GO" id="GO:0005886">
    <property type="term" value="C:plasma membrane"/>
    <property type="evidence" value="ECO:0007669"/>
    <property type="project" value="UniProtKB-SubCell"/>
</dbReference>
<evidence type="ECO:0000259" key="9">
    <source>
        <dbReference type="PROSITE" id="PS50893"/>
    </source>
</evidence>
<name>D1BV49_XYLCX</name>
<dbReference type="InterPro" id="IPR003439">
    <property type="entry name" value="ABC_transporter-like_ATP-bd"/>
</dbReference>
<dbReference type="PROSITE" id="PS50929">
    <property type="entry name" value="ABC_TM1F"/>
    <property type="match status" value="1"/>
</dbReference>
<dbReference type="OrthoDB" id="3237158at2"/>
<dbReference type="EMBL" id="CP001821">
    <property type="protein sequence ID" value="ACZ31288.1"/>
    <property type="molecule type" value="Genomic_DNA"/>
</dbReference>
<dbReference type="PANTHER" id="PTHR24221">
    <property type="entry name" value="ATP-BINDING CASSETTE SUB-FAMILY B"/>
    <property type="match status" value="1"/>
</dbReference>
<evidence type="ECO:0000256" key="3">
    <source>
        <dbReference type="ARBA" id="ARBA00022741"/>
    </source>
</evidence>
<organism evidence="11 12">
    <name type="scientific">Xylanimonas cellulosilytica (strain DSM 15894 / JCM 12276 / CECT 5975 / KCTC 9989 / LMG 20990 / NBRC 107835 / XIL07)</name>
    <dbReference type="NCBI Taxonomy" id="446471"/>
    <lineage>
        <taxon>Bacteria</taxon>
        <taxon>Bacillati</taxon>
        <taxon>Actinomycetota</taxon>
        <taxon>Actinomycetes</taxon>
        <taxon>Micrococcales</taxon>
        <taxon>Promicromonosporaceae</taxon>
        <taxon>Xylanimonas</taxon>
    </lineage>
</organism>
<dbReference type="InterPro" id="IPR039421">
    <property type="entry name" value="Type_1_exporter"/>
</dbReference>
<dbReference type="KEGG" id="xce:Xcel_2270"/>
<accession>D1BV49</accession>
<evidence type="ECO:0000313" key="11">
    <source>
        <dbReference type="EMBL" id="ACZ31288.1"/>
    </source>
</evidence>
<feature type="transmembrane region" description="Helical" evidence="8">
    <location>
        <begin position="136"/>
        <end position="157"/>
    </location>
</feature>
<dbReference type="GO" id="GO:0140359">
    <property type="term" value="F:ABC-type transporter activity"/>
    <property type="evidence" value="ECO:0007669"/>
    <property type="project" value="InterPro"/>
</dbReference>
<dbReference type="InterPro" id="IPR027417">
    <property type="entry name" value="P-loop_NTPase"/>
</dbReference>
<dbReference type="InterPro" id="IPR003593">
    <property type="entry name" value="AAA+_ATPase"/>
</dbReference>
<dbReference type="PROSITE" id="PS00211">
    <property type="entry name" value="ABC_TRANSPORTER_1"/>
    <property type="match status" value="1"/>
</dbReference>
<keyword evidence="2 8" id="KW-0812">Transmembrane</keyword>
<evidence type="ECO:0000256" key="7">
    <source>
        <dbReference type="SAM" id="MobiDB-lite"/>
    </source>
</evidence>
<dbReference type="eggNOG" id="COG4987">
    <property type="taxonomic scope" value="Bacteria"/>
</dbReference>
<reference evidence="12" key="1">
    <citation type="submission" date="2009-11" db="EMBL/GenBank/DDBJ databases">
        <title>The complete chromosome of Xylanimonas cellulosilytica DSM 15894.</title>
        <authorList>
            <consortium name="US DOE Joint Genome Institute (JGI-PGF)"/>
            <person name="Lucas S."/>
            <person name="Copeland A."/>
            <person name="Lapidus A."/>
            <person name="Glavina del Rio T."/>
            <person name="Dalin E."/>
            <person name="Tice H."/>
            <person name="Bruce D."/>
            <person name="Goodwin L."/>
            <person name="Pitluck S."/>
            <person name="Kyrpides N."/>
            <person name="Mavromatis K."/>
            <person name="Ivanova N."/>
            <person name="Mikhailova N."/>
            <person name="Foster B."/>
            <person name="Clum A."/>
            <person name="Brettin T."/>
            <person name="Detter J.C."/>
            <person name="Han C."/>
            <person name="Larimer F."/>
            <person name="Land M."/>
            <person name="Hauser L."/>
            <person name="Markowitz V."/>
            <person name="Cheng J.F."/>
            <person name="Hugenholtz P."/>
            <person name="Woyke T."/>
            <person name="Wu D."/>
            <person name="Gehrich-Schroeter G."/>
            <person name="Schneider S."/>
            <person name="Pukall S.R."/>
            <person name="Klenk H.P."/>
            <person name="Eisen J.A."/>
        </authorList>
    </citation>
    <scope>NUCLEOTIDE SEQUENCE [LARGE SCALE GENOMIC DNA]</scope>
    <source>
        <strain evidence="12">DSM 15894 / CECT 5975 / LMG 20990 / XIL07</strain>
    </source>
</reference>
<reference evidence="11 12" key="2">
    <citation type="journal article" date="2010" name="Stand. Genomic Sci.">
        <title>Complete genome sequence of Xylanimonas cellulosilytica type strain (XIL07).</title>
        <authorList>
            <person name="Foster B."/>
            <person name="Pukall R."/>
            <person name="Abt B."/>
            <person name="Nolan M."/>
            <person name="Glavina Del Rio T."/>
            <person name="Chen F."/>
            <person name="Lucas S."/>
            <person name="Tice H."/>
            <person name="Pitluck S."/>
            <person name="Cheng J.-F."/>
            <person name="Chertkov O."/>
            <person name="Brettin T."/>
            <person name="Han C."/>
            <person name="Detter J.C."/>
            <person name="Bruce D."/>
            <person name="Goodwin L."/>
            <person name="Ivanova N."/>
            <person name="Mavromatis K."/>
            <person name="Pati A."/>
            <person name="Mikhailova N."/>
            <person name="Chen A."/>
            <person name="Palaniappan K."/>
            <person name="Land M."/>
            <person name="Hauser L."/>
            <person name="Chang Y.-J."/>
            <person name="Jeffries C.D."/>
            <person name="Chain P."/>
            <person name="Rohde M."/>
            <person name="Goeker M."/>
            <person name="Bristow J."/>
            <person name="Eisen J.A."/>
            <person name="Markowitz V."/>
            <person name="Hugenholtz P."/>
            <person name="Kyrpides N.C."/>
            <person name="Klenk H.-P."/>
            <person name="Lapidus A."/>
        </authorList>
    </citation>
    <scope>NUCLEOTIDE SEQUENCE [LARGE SCALE GENOMIC DNA]</scope>
    <source>
        <strain evidence="12">DSM 15894 / CECT 5975 / LMG 20990 / XIL07</strain>
    </source>
</reference>
<comment type="subcellular location">
    <subcellularLocation>
        <location evidence="1">Cell membrane</location>
        <topology evidence="1">Multi-pass membrane protein</topology>
    </subcellularLocation>
</comment>
<evidence type="ECO:0000256" key="4">
    <source>
        <dbReference type="ARBA" id="ARBA00022840"/>
    </source>
</evidence>
<feature type="transmembrane region" description="Helical" evidence="8">
    <location>
        <begin position="20"/>
        <end position="46"/>
    </location>
</feature>
<dbReference type="GO" id="GO:0045454">
    <property type="term" value="P:cell redox homeostasis"/>
    <property type="evidence" value="ECO:0007669"/>
    <property type="project" value="InterPro"/>
</dbReference>
<feature type="domain" description="ABC transmembrane type-1" evidence="10">
    <location>
        <begin position="23"/>
        <end position="304"/>
    </location>
</feature>
<dbReference type="HOGENOM" id="CLU_000604_84_9_11"/>
<evidence type="ECO:0000256" key="1">
    <source>
        <dbReference type="ARBA" id="ARBA00004651"/>
    </source>
</evidence>
<keyword evidence="3" id="KW-0547">Nucleotide-binding</keyword>
<keyword evidence="4" id="KW-0067">ATP-binding</keyword>
<keyword evidence="5 8" id="KW-1133">Transmembrane helix</keyword>
<dbReference type="InterPro" id="IPR017871">
    <property type="entry name" value="ABC_transporter-like_CS"/>
</dbReference>
<dbReference type="AlphaFoldDB" id="D1BV49"/>
<evidence type="ECO:0000259" key="10">
    <source>
        <dbReference type="PROSITE" id="PS50929"/>
    </source>
</evidence>
<protein>
    <submittedName>
        <fullName evidence="11">ABC transporter, CydDC cysteine exporter (CydDC-E) family, permease/ATP-binding protein CydC</fullName>
    </submittedName>
</protein>
<dbReference type="Pfam" id="PF00005">
    <property type="entry name" value="ABC_tran"/>
    <property type="match status" value="1"/>
</dbReference>
<dbReference type="RefSeq" id="WP_012879030.1">
    <property type="nucleotide sequence ID" value="NC_013530.1"/>
</dbReference>
<dbReference type="PANTHER" id="PTHR24221:SF654">
    <property type="entry name" value="ATP-BINDING CASSETTE SUB-FAMILY B MEMBER 6"/>
    <property type="match status" value="1"/>
</dbReference>
<dbReference type="PROSITE" id="PS50893">
    <property type="entry name" value="ABC_TRANSPORTER_2"/>
    <property type="match status" value="1"/>
</dbReference>
<dbReference type="SUPFAM" id="SSF90123">
    <property type="entry name" value="ABC transporter transmembrane region"/>
    <property type="match status" value="1"/>
</dbReference>
<dbReference type="Pfam" id="PF00664">
    <property type="entry name" value="ABC_membrane"/>
    <property type="match status" value="1"/>
</dbReference>
<dbReference type="PROSITE" id="PS51257">
    <property type="entry name" value="PROKAR_LIPOPROTEIN"/>
    <property type="match status" value="1"/>
</dbReference>
<dbReference type="GO" id="GO:0034775">
    <property type="term" value="P:glutathione transmembrane transport"/>
    <property type="evidence" value="ECO:0007669"/>
    <property type="project" value="InterPro"/>
</dbReference>